<dbReference type="PANTHER" id="PTHR43357">
    <property type="entry name" value="INNER MEMBRANE ABC TRANSPORTER PERMEASE PROTEIN YDCV"/>
    <property type="match status" value="1"/>
</dbReference>
<dbReference type="EMBL" id="JAOCZP010000012">
    <property type="protein sequence ID" value="MCT7378263.1"/>
    <property type="molecule type" value="Genomic_DNA"/>
</dbReference>
<feature type="transmembrane region" description="Helical" evidence="8">
    <location>
        <begin position="229"/>
        <end position="251"/>
    </location>
</feature>
<evidence type="ECO:0000256" key="3">
    <source>
        <dbReference type="ARBA" id="ARBA00022475"/>
    </source>
</evidence>
<comment type="similarity">
    <text evidence="8">Belongs to the binding-protein-dependent transport system permease family.</text>
</comment>
<evidence type="ECO:0000256" key="7">
    <source>
        <dbReference type="ARBA" id="ARBA00023136"/>
    </source>
</evidence>
<feature type="domain" description="ABC transmembrane type-1" evidence="9">
    <location>
        <begin position="63"/>
        <end position="251"/>
    </location>
</feature>
<feature type="transmembrane region" description="Helical" evidence="8">
    <location>
        <begin position="175"/>
        <end position="198"/>
    </location>
</feature>
<dbReference type="SUPFAM" id="SSF161098">
    <property type="entry name" value="MetI-like"/>
    <property type="match status" value="1"/>
</dbReference>
<dbReference type="CDD" id="cd06261">
    <property type="entry name" value="TM_PBP2"/>
    <property type="match status" value="1"/>
</dbReference>
<feature type="transmembrane region" description="Helical" evidence="8">
    <location>
        <begin position="7"/>
        <end position="32"/>
    </location>
</feature>
<feature type="transmembrane region" description="Helical" evidence="8">
    <location>
        <begin position="134"/>
        <end position="154"/>
    </location>
</feature>
<feature type="transmembrane region" description="Helical" evidence="8">
    <location>
        <begin position="101"/>
        <end position="122"/>
    </location>
</feature>
<keyword evidence="6 8" id="KW-1133">Transmembrane helix</keyword>
<protein>
    <submittedName>
        <fullName evidence="10">ABC transporter permease</fullName>
    </submittedName>
</protein>
<evidence type="ECO:0000256" key="2">
    <source>
        <dbReference type="ARBA" id="ARBA00022448"/>
    </source>
</evidence>
<organism evidence="10 11">
    <name type="scientific">Chelativorans salis</name>
    <dbReference type="NCBI Taxonomy" id="2978478"/>
    <lineage>
        <taxon>Bacteria</taxon>
        <taxon>Pseudomonadati</taxon>
        <taxon>Pseudomonadota</taxon>
        <taxon>Alphaproteobacteria</taxon>
        <taxon>Hyphomicrobiales</taxon>
        <taxon>Phyllobacteriaceae</taxon>
        <taxon>Chelativorans</taxon>
    </lineage>
</organism>
<comment type="subcellular location">
    <subcellularLocation>
        <location evidence="1">Cell inner membrane</location>
        <topology evidence="1">Multi-pass membrane protein</topology>
    </subcellularLocation>
    <subcellularLocation>
        <location evidence="8">Cell membrane</location>
        <topology evidence="8">Multi-pass membrane protein</topology>
    </subcellularLocation>
</comment>
<evidence type="ECO:0000256" key="1">
    <source>
        <dbReference type="ARBA" id="ARBA00004429"/>
    </source>
</evidence>
<evidence type="ECO:0000259" key="9">
    <source>
        <dbReference type="PROSITE" id="PS50928"/>
    </source>
</evidence>
<evidence type="ECO:0000313" key="11">
    <source>
        <dbReference type="Proteomes" id="UP001320831"/>
    </source>
</evidence>
<dbReference type="PANTHER" id="PTHR43357:SF4">
    <property type="entry name" value="INNER MEMBRANE ABC TRANSPORTER PERMEASE PROTEIN YDCV"/>
    <property type="match status" value="1"/>
</dbReference>
<dbReference type="Gene3D" id="1.10.3720.10">
    <property type="entry name" value="MetI-like"/>
    <property type="match status" value="1"/>
</dbReference>
<dbReference type="InterPro" id="IPR000515">
    <property type="entry name" value="MetI-like"/>
</dbReference>
<accession>A0ABT2LUQ5</accession>
<dbReference type="InterPro" id="IPR035906">
    <property type="entry name" value="MetI-like_sf"/>
</dbReference>
<keyword evidence="2 8" id="KW-0813">Transport</keyword>
<dbReference type="PROSITE" id="PS50928">
    <property type="entry name" value="ABC_TM1"/>
    <property type="match status" value="1"/>
</dbReference>
<evidence type="ECO:0000256" key="8">
    <source>
        <dbReference type="RuleBase" id="RU363032"/>
    </source>
</evidence>
<keyword evidence="5 8" id="KW-0812">Transmembrane</keyword>
<gene>
    <name evidence="10" type="ORF">N5A92_24940</name>
</gene>
<keyword evidence="7 8" id="KW-0472">Membrane</keyword>
<name>A0ABT2LUQ5_9HYPH</name>
<comment type="caution">
    <text evidence="10">The sequence shown here is derived from an EMBL/GenBank/DDBJ whole genome shotgun (WGS) entry which is preliminary data.</text>
</comment>
<evidence type="ECO:0000256" key="5">
    <source>
        <dbReference type="ARBA" id="ARBA00022692"/>
    </source>
</evidence>
<evidence type="ECO:0000256" key="4">
    <source>
        <dbReference type="ARBA" id="ARBA00022519"/>
    </source>
</evidence>
<sequence length="265" mass="28465">MTSVTGVVAALGLGLILFFLLFPTLIVVPMSVGTASHIEFPPRGITLRWYIEYFHDPDWMAATWFSLRVAIATTFSATLVGTLAAIALVRGRLPGKEFLQAFTLAPLVVPHIVIAVALYLTFAPLGLTGNLTGFVIAHTMLAVPYVVVTVSAALQRFDPALELAALNCGATRIQAFFYIVLPNILPGVAAGAVFAFLASFDEATVAFFISGIEGKTITRKMFEDIDFNLTPVIAAVSTVLTVLSLILMGMIEIARRRSGYGGPRR</sequence>
<keyword evidence="11" id="KW-1185">Reference proteome</keyword>
<evidence type="ECO:0000256" key="6">
    <source>
        <dbReference type="ARBA" id="ARBA00022989"/>
    </source>
</evidence>
<dbReference type="Pfam" id="PF00528">
    <property type="entry name" value="BPD_transp_1"/>
    <property type="match status" value="1"/>
</dbReference>
<keyword evidence="3" id="KW-1003">Cell membrane</keyword>
<feature type="transmembrane region" description="Helical" evidence="8">
    <location>
        <begin position="65"/>
        <end position="89"/>
    </location>
</feature>
<dbReference type="RefSeq" id="WP_260907201.1">
    <property type="nucleotide sequence ID" value="NZ_JAOCZP010000012.1"/>
</dbReference>
<proteinExistence type="inferred from homology"/>
<reference evidence="10 11" key="1">
    <citation type="submission" date="2022-09" db="EMBL/GenBank/DDBJ databases">
        <title>Chelativorans salina sp. nov., a novel slightly halophilic bacterium isolated from a saline lake sediment enrichment.</title>
        <authorList>
            <person name="Gao L."/>
            <person name="Fang B.-Z."/>
            <person name="Li W.-J."/>
        </authorList>
    </citation>
    <scope>NUCLEOTIDE SEQUENCE [LARGE SCALE GENOMIC DNA]</scope>
    <source>
        <strain evidence="10 11">EGI FJ00035</strain>
    </source>
</reference>
<evidence type="ECO:0000313" key="10">
    <source>
        <dbReference type="EMBL" id="MCT7378263.1"/>
    </source>
</evidence>
<dbReference type="Proteomes" id="UP001320831">
    <property type="component" value="Unassembled WGS sequence"/>
</dbReference>
<keyword evidence="4" id="KW-0997">Cell inner membrane</keyword>